<dbReference type="Proteomes" id="UP000006882">
    <property type="component" value="Chromosome G1"/>
</dbReference>
<proteinExistence type="predicted"/>
<evidence type="ECO:0008006" key="4">
    <source>
        <dbReference type="Google" id="ProtNLM"/>
    </source>
</evidence>
<dbReference type="Gene3D" id="3.30.530.20">
    <property type="match status" value="1"/>
</dbReference>
<sequence length="168" mass="18642">MAEDQIPKSKWEGKTSADLEGSSAGQVWPLLADFCSIHKWFPDIATCYQVDGVPGQPGLIRYCARAPIDNDESTIKWAKEKLLSLDPIQRCLSYEIIESNLGFKSYVAVMQVVPINGGDGSIGCKIEWSFVCDPIEGWGLNDFRSYLDSSLQLMAEKMMEHTLLSTTG</sequence>
<protein>
    <recommendedName>
        <fullName evidence="4">Lachrymatory-factor synthase</fullName>
    </recommendedName>
</protein>
<dbReference type="OrthoDB" id="1929286at2759"/>
<dbReference type="GO" id="GO:0004864">
    <property type="term" value="F:protein phosphatase inhibitor activity"/>
    <property type="evidence" value="ECO:0007669"/>
    <property type="project" value="UniProtKB-ARBA"/>
</dbReference>
<reference evidence="2 3" key="1">
    <citation type="journal article" date="2013" name="Nat. Genet.">
        <title>The high-quality draft genome of peach (Prunus persica) identifies unique patterns of genetic diversity, domestication and genome evolution.</title>
        <authorList>
            <consortium name="International Peach Genome Initiative"/>
            <person name="Verde I."/>
            <person name="Abbott A.G."/>
            <person name="Scalabrin S."/>
            <person name="Jung S."/>
            <person name="Shu S."/>
            <person name="Marroni F."/>
            <person name="Zhebentyayeva T."/>
            <person name="Dettori M.T."/>
            <person name="Grimwood J."/>
            <person name="Cattonaro F."/>
            <person name="Zuccolo A."/>
            <person name="Rossini L."/>
            <person name="Jenkins J."/>
            <person name="Vendramin E."/>
            <person name="Meisel L.A."/>
            <person name="Decroocq V."/>
            <person name="Sosinski B."/>
            <person name="Prochnik S."/>
            <person name="Mitros T."/>
            <person name="Policriti A."/>
            <person name="Cipriani G."/>
            <person name="Dondini L."/>
            <person name="Ficklin S."/>
            <person name="Goodstein D.M."/>
            <person name="Xuan P."/>
            <person name="Del Fabbro C."/>
            <person name="Aramini V."/>
            <person name="Copetti D."/>
            <person name="Gonzalez S."/>
            <person name="Horner D.S."/>
            <person name="Falchi R."/>
            <person name="Lucas S."/>
            <person name="Mica E."/>
            <person name="Maldonado J."/>
            <person name="Lazzari B."/>
            <person name="Bielenberg D."/>
            <person name="Pirona R."/>
            <person name="Miculan M."/>
            <person name="Barakat A."/>
            <person name="Testolin R."/>
            <person name="Stella A."/>
            <person name="Tartarini S."/>
            <person name="Tonutti P."/>
            <person name="Arus P."/>
            <person name="Orellana A."/>
            <person name="Wells C."/>
            <person name="Main D."/>
            <person name="Vizzotto G."/>
            <person name="Silva H."/>
            <person name="Salamini F."/>
            <person name="Schmutz J."/>
            <person name="Morgante M."/>
            <person name="Rokhsar D.S."/>
        </authorList>
    </citation>
    <scope>NUCLEOTIDE SEQUENCE [LARGE SCALE GENOMIC DNA]</scope>
    <source>
        <strain evidence="3">cv. Nemared</strain>
    </source>
</reference>
<dbReference type="EMBL" id="CM007651">
    <property type="protein sequence ID" value="ONI33798.1"/>
    <property type="molecule type" value="Genomic_DNA"/>
</dbReference>
<dbReference type="CDD" id="cd07821">
    <property type="entry name" value="PYR_PYL_RCAR_like"/>
    <property type="match status" value="1"/>
</dbReference>
<organism evidence="2 3">
    <name type="scientific">Prunus persica</name>
    <name type="common">Peach</name>
    <name type="synonym">Amygdalus persica</name>
    <dbReference type="NCBI Taxonomy" id="3760"/>
    <lineage>
        <taxon>Eukaryota</taxon>
        <taxon>Viridiplantae</taxon>
        <taxon>Streptophyta</taxon>
        <taxon>Embryophyta</taxon>
        <taxon>Tracheophyta</taxon>
        <taxon>Spermatophyta</taxon>
        <taxon>Magnoliopsida</taxon>
        <taxon>eudicotyledons</taxon>
        <taxon>Gunneridae</taxon>
        <taxon>Pentapetalae</taxon>
        <taxon>rosids</taxon>
        <taxon>fabids</taxon>
        <taxon>Rosales</taxon>
        <taxon>Rosaceae</taxon>
        <taxon>Amygdaloideae</taxon>
        <taxon>Amygdaleae</taxon>
        <taxon>Prunus</taxon>
    </lineage>
</organism>
<dbReference type="InterPro" id="IPR019587">
    <property type="entry name" value="Polyketide_cyclase/dehydratase"/>
</dbReference>
<gene>
    <name evidence="2" type="ORF">PRUPE_1G446400</name>
</gene>
<dbReference type="SMR" id="A0A251RCF8"/>
<dbReference type="FunFam" id="3.30.530.20:FF:000064">
    <property type="entry name" value="Lachrymatory-factor synthase"/>
    <property type="match status" value="1"/>
</dbReference>
<dbReference type="PANTHER" id="PTHR33789">
    <property type="entry name" value="LACHRYMATORY-FACTOR SYNTHASE"/>
    <property type="match status" value="1"/>
</dbReference>
<dbReference type="Pfam" id="PF10604">
    <property type="entry name" value="Polyketide_cyc2"/>
    <property type="match status" value="1"/>
</dbReference>
<dbReference type="SUPFAM" id="SSF55961">
    <property type="entry name" value="Bet v1-like"/>
    <property type="match status" value="1"/>
</dbReference>
<evidence type="ECO:0000313" key="2">
    <source>
        <dbReference type="EMBL" id="ONI33798.1"/>
    </source>
</evidence>
<dbReference type="InterPro" id="IPR023393">
    <property type="entry name" value="START-like_dom_sf"/>
</dbReference>
<accession>A0A251RCF8</accession>
<dbReference type="PANTHER" id="PTHR33789:SF11">
    <property type="entry name" value="OS05G0202300 PROTEIN"/>
    <property type="match status" value="1"/>
</dbReference>
<feature type="compositionally biased region" description="Basic and acidic residues" evidence="1">
    <location>
        <begin position="1"/>
        <end position="17"/>
    </location>
</feature>
<feature type="region of interest" description="Disordered" evidence="1">
    <location>
        <begin position="1"/>
        <end position="21"/>
    </location>
</feature>
<evidence type="ECO:0000256" key="1">
    <source>
        <dbReference type="SAM" id="MobiDB-lite"/>
    </source>
</evidence>
<keyword evidence="3" id="KW-1185">Reference proteome</keyword>
<dbReference type="Gramene" id="ONI33798">
    <property type="protein sequence ID" value="ONI33798"/>
    <property type="gene ID" value="PRUPE_1G446400"/>
</dbReference>
<evidence type="ECO:0000313" key="3">
    <source>
        <dbReference type="Proteomes" id="UP000006882"/>
    </source>
</evidence>
<dbReference type="InterPro" id="IPR053249">
    <property type="entry name" value="LFS"/>
</dbReference>
<dbReference type="AlphaFoldDB" id="A0A251RCF8"/>
<name>A0A251RCF8_PRUPE</name>